<keyword evidence="1" id="KW-1133">Transmembrane helix</keyword>
<feature type="transmembrane region" description="Helical" evidence="1">
    <location>
        <begin position="12"/>
        <end position="29"/>
    </location>
</feature>
<protein>
    <submittedName>
        <fullName evidence="2">Uncharacterized protein</fullName>
    </submittedName>
</protein>
<reference evidence="2" key="1">
    <citation type="submission" date="2020-01" db="EMBL/GenBank/DDBJ databases">
        <authorList>
            <person name="Mishra B."/>
        </authorList>
    </citation>
    <scope>NUCLEOTIDE SEQUENCE [LARGE SCALE GENOMIC DNA]</scope>
</reference>
<organism evidence="2 3">
    <name type="scientific">Microthlaspi erraticum</name>
    <dbReference type="NCBI Taxonomy" id="1685480"/>
    <lineage>
        <taxon>Eukaryota</taxon>
        <taxon>Viridiplantae</taxon>
        <taxon>Streptophyta</taxon>
        <taxon>Embryophyta</taxon>
        <taxon>Tracheophyta</taxon>
        <taxon>Spermatophyta</taxon>
        <taxon>Magnoliopsida</taxon>
        <taxon>eudicotyledons</taxon>
        <taxon>Gunneridae</taxon>
        <taxon>Pentapetalae</taxon>
        <taxon>rosids</taxon>
        <taxon>malvids</taxon>
        <taxon>Brassicales</taxon>
        <taxon>Brassicaceae</taxon>
        <taxon>Coluteocarpeae</taxon>
        <taxon>Microthlaspi</taxon>
    </lineage>
</organism>
<accession>A0A6D2K3Q9</accession>
<dbReference type="OrthoDB" id="1057175at2759"/>
<sequence length="152" mass="16728">MDGDRGNRQPAPIMIVALIIMFTTLKPILTQPTFLIASSYPKPETTSEEAEFLVQQLATKTFWLFNNLAFAFAFAAAVGHVVAHGSSDVANRMKRGERFSLMLVLLALLFRSISTKCVMVVRMSPLSSLLSASLIDGLFLLVNLFVFSDVLV</sequence>
<keyword evidence="3" id="KW-1185">Reference proteome</keyword>
<dbReference type="EMBL" id="CACVBM020001384">
    <property type="protein sequence ID" value="CAA7047871.1"/>
    <property type="molecule type" value="Genomic_DNA"/>
</dbReference>
<proteinExistence type="predicted"/>
<comment type="caution">
    <text evidence="2">The sequence shown here is derived from an EMBL/GenBank/DDBJ whole genome shotgun (WGS) entry which is preliminary data.</text>
</comment>
<feature type="transmembrane region" description="Helical" evidence="1">
    <location>
        <begin position="129"/>
        <end position="151"/>
    </location>
</feature>
<feature type="transmembrane region" description="Helical" evidence="1">
    <location>
        <begin position="62"/>
        <end position="83"/>
    </location>
</feature>
<keyword evidence="1" id="KW-0812">Transmembrane</keyword>
<name>A0A6D2K3Q9_9BRAS</name>
<evidence type="ECO:0000313" key="3">
    <source>
        <dbReference type="Proteomes" id="UP000467841"/>
    </source>
</evidence>
<gene>
    <name evidence="2" type="ORF">MERR_LOCUS35106</name>
</gene>
<keyword evidence="1" id="KW-0472">Membrane</keyword>
<feature type="transmembrane region" description="Helical" evidence="1">
    <location>
        <begin position="103"/>
        <end position="123"/>
    </location>
</feature>
<evidence type="ECO:0000256" key="1">
    <source>
        <dbReference type="SAM" id="Phobius"/>
    </source>
</evidence>
<dbReference type="Proteomes" id="UP000467841">
    <property type="component" value="Unassembled WGS sequence"/>
</dbReference>
<dbReference type="AlphaFoldDB" id="A0A6D2K3Q9"/>
<evidence type="ECO:0000313" key="2">
    <source>
        <dbReference type="EMBL" id="CAA7047871.1"/>
    </source>
</evidence>